<dbReference type="PANTHER" id="PTHR12385:SF14">
    <property type="entry name" value="CHOLINE TRANSPORTER-LIKE 2"/>
    <property type="match status" value="1"/>
</dbReference>
<feature type="transmembrane region" description="Helical" evidence="7">
    <location>
        <begin position="485"/>
        <end position="513"/>
    </location>
</feature>
<feature type="region of interest" description="Disordered" evidence="8">
    <location>
        <begin position="578"/>
        <end position="612"/>
    </location>
</feature>
<evidence type="ECO:0000256" key="5">
    <source>
        <dbReference type="ARBA" id="ARBA00023136"/>
    </source>
</evidence>
<feature type="transmembrane region" description="Helical" evidence="7">
    <location>
        <begin position="387"/>
        <end position="408"/>
    </location>
</feature>
<dbReference type="GO" id="GO:0005886">
    <property type="term" value="C:plasma membrane"/>
    <property type="evidence" value="ECO:0007669"/>
    <property type="project" value="UniProtKB-SubCell"/>
</dbReference>
<organism evidence="9 10">
    <name type="scientific">Stylonychia lemnae</name>
    <name type="common">Ciliate</name>
    <dbReference type="NCBI Taxonomy" id="5949"/>
    <lineage>
        <taxon>Eukaryota</taxon>
        <taxon>Sar</taxon>
        <taxon>Alveolata</taxon>
        <taxon>Ciliophora</taxon>
        <taxon>Intramacronucleata</taxon>
        <taxon>Spirotrichea</taxon>
        <taxon>Stichotrichia</taxon>
        <taxon>Sporadotrichida</taxon>
        <taxon>Oxytrichidae</taxon>
        <taxon>Stylonychinae</taxon>
        <taxon>Stylonychia</taxon>
    </lineage>
</organism>
<evidence type="ECO:0000256" key="8">
    <source>
        <dbReference type="SAM" id="MobiDB-lite"/>
    </source>
</evidence>
<keyword evidence="6" id="KW-0325">Glycoprotein</keyword>
<evidence type="ECO:0000256" key="4">
    <source>
        <dbReference type="ARBA" id="ARBA00022989"/>
    </source>
</evidence>
<name>A0A078AZB7_STYLE</name>
<dbReference type="InterPro" id="IPR007603">
    <property type="entry name" value="Choline_transptr-like"/>
</dbReference>
<dbReference type="GO" id="GO:0022857">
    <property type="term" value="F:transmembrane transporter activity"/>
    <property type="evidence" value="ECO:0007669"/>
    <property type="project" value="UniProtKB-UniRule"/>
</dbReference>
<dbReference type="Pfam" id="PF04515">
    <property type="entry name" value="Choline_transpo"/>
    <property type="match status" value="1"/>
</dbReference>
<evidence type="ECO:0000256" key="7">
    <source>
        <dbReference type="RuleBase" id="RU368066"/>
    </source>
</evidence>
<comment type="function">
    <text evidence="7">Choline transporter.</text>
</comment>
<feature type="transmembrane region" description="Helical" evidence="7">
    <location>
        <begin position="40"/>
        <end position="62"/>
    </location>
</feature>
<protein>
    <recommendedName>
        <fullName evidence="7">Choline transporter-like protein</fullName>
    </recommendedName>
</protein>
<feature type="transmembrane region" description="Helical" evidence="7">
    <location>
        <begin position="173"/>
        <end position="195"/>
    </location>
</feature>
<dbReference type="EMBL" id="CCKQ01015620">
    <property type="protein sequence ID" value="CDW87451.1"/>
    <property type="molecule type" value="Genomic_DNA"/>
</dbReference>
<feature type="transmembrane region" description="Helical" evidence="7">
    <location>
        <begin position="243"/>
        <end position="263"/>
    </location>
</feature>
<sequence length="612" mass="69070">MCSGDSGYAEKDVKQANDEKNKTPDGIKQGMVMDRSCTDVLMCLIFFLFFCGMFATAAYGYYKGDPTKLINPYDSSDEFSATNRQVIDMTVCVKNCPKYGETSICYTNKVYTTCPKAQKFSTYGCNYSLLLNLYNDLDLSRFCLPNITTAKDYLLENVSSGNLGRYMGDLGTAWYIFLIMLGISLVLCLIYLFLLRCAAKPLLYISFVLIFALLLGGGFYVFYLGDRYESGDHTRSVMRGMGILLWILCGLYSIILLCCCSRIRLGIAIMEAASDFVRNTPQIFFVPFIFFFIIAVWVTFWIFSAIWVFSVGDPVKRQGLPLADIEWNSTTRYVWIYHLFGLFWVSAFIIGCAQFIIAATTCVWYFSHGGQGDDKAKASLSTGFRWIFRYHMGSIAFGALIIAIMQMIKLAFEYLRKKYEKIIPNNPCTKCVICCLRCFIWCLDCCVKFITKNAYIQIALTNKNFCSAAWLTFCLIVRNVARFSIITSIGAILIFVGKALIIIFSGWIAYLIMMNSDLKDKIYSPVFPIIVVCIIAYILASVFLSVYSFAANSILHCYLVDEEVGGNRQPASLHDFITKNDNYNKGKSQPAPVPKDDAKKAQDLDKPSNNVA</sequence>
<feature type="compositionally biased region" description="Basic and acidic residues" evidence="8">
    <location>
        <begin position="594"/>
        <end position="606"/>
    </location>
</feature>
<reference evidence="9 10" key="1">
    <citation type="submission" date="2014-06" db="EMBL/GenBank/DDBJ databases">
        <authorList>
            <person name="Swart Estienne"/>
        </authorList>
    </citation>
    <scope>NUCLEOTIDE SEQUENCE [LARGE SCALE GENOMIC DNA]</scope>
    <source>
        <strain evidence="9 10">130c</strain>
    </source>
</reference>
<keyword evidence="5 7" id="KW-0472">Membrane</keyword>
<comment type="subcellular location">
    <subcellularLocation>
        <location evidence="7">Cell membrane</location>
        <topology evidence="7">Multi-pass membrane protein</topology>
    </subcellularLocation>
    <subcellularLocation>
        <location evidence="1">Membrane</location>
        <topology evidence="1">Multi-pass membrane protein</topology>
    </subcellularLocation>
</comment>
<feature type="region of interest" description="Disordered" evidence="8">
    <location>
        <begin position="1"/>
        <end position="25"/>
    </location>
</feature>
<accession>A0A078AZB7</accession>
<evidence type="ECO:0000313" key="9">
    <source>
        <dbReference type="EMBL" id="CDW87451.1"/>
    </source>
</evidence>
<keyword evidence="4 7" id="KW-1133">Transmembrane helix</keyword>
<dbReference type="OrthoDB" id="420519at2759"/>
<evidence type="ECO:0000256" key="2">
    <source>
        <dbReference type="ARBA" id="ARBA00007168"/>
    </source>
</evidence>
<dbReference type="PANTHER" id="PTHR12385">
    <property type="entry name" value="CHOLINE TRANSPORTER-LIKE (SLC FAMILY 44)"/>
    <property type="match status" value="1"/>
</dbReference>
<gene>
    <name evidence="9" type="primary">Contig12228.g13070</name>
    <name evidence="9" type="ORF">STYLEM_16555</name>
</gene>
<proteinExistence type="inferred from homology"/>
<evidence type="ECO:0000256" key="6">
    <source>
        <dbReference type="ARBA" id="ARBA00023180"/>
    </source>
</evidence>
<feature type="transmembrane region" description="Helical" evidence="7">
    <location>
        <begin position="335"/>
        <end position="366"/>
    </location>
</feature>
<evidence type="ECO:0000256" key="1">
    <source>
        <dbReference type="ARBA" id="ARBA00004141"/>
    </source>
</evidence>
<feature type="compositionally biased region" description="Basic and acidic residues" evidence="8">
    <location>
        <begin position="8"/>
        <end position="25"/>
    </location>
</feature>
<feature type="transmembrane region" description="Helical" evidence="7">
    <location>
        <begin position="284"/>
        <end position="309"/>
    </location>
</feature>
<keyword evidence="10" id="KW-1185">Reference proteome</keyword>
<feature type="transmembrane region" description="Helical" evidence="7">
    <location>
        <begin position="202"/>
        <end position="223"/>
    </location>
</feature>
<feature type="transmembrane region" description="Helical" evidence="7">
    <location>
        <begin position="525"/>
        <end position="550"/>
    </location>
</feature>
<dbReference type="InParanoid" id="A0A078AZB7"/>
<evidence type="ECO:0000256" key="3">
    <source>
        <dbReference type="ARBA" id="ARBA00022692"/>
    </source>
</evidence>
<dbReference type="Proteomes" id="UP000039865">
    <property type="component" value="Unassembled WGS sequence"/>
</dbReference>
<evidence type="ECO:0000313" key="10">
    <source>
        <dbReference type="Proteomes" id="UP000039865"/>
    </source>
</evidence>
<dbReference type="AlphaFoldDB" id="A0A078AZB7"/>
<dbReference type="OMA" id="GKSFCKA"/>
<keyword evidence="3 7" id="KW-0812">Transmembrane</keyword>
<comment type="similarity">
    <text evidence="2 7">Belongs to the CTL (choline transporter-like) family.</text>
</comment>